<dbReference type="Proteomes" id="UP000583454">
    <property type="component" value="Unassembled WGS sequence"/>
</dbReference>
<evidence type="ECO:0000313" key="5">
    <source>
        <dbReference type="EMBL" id="MBB5760029.1"/>
    </source>
</evidence>
<dbReference type="CDD" id="cd04859">
    <property type="entry name" value="Prim_Pol"/>
    <property type="match status" value="1"/>
</dbReference>
<dbReference type="AlphaFoldDB" id="A0A840ZPJ9"/>
<dbReference type="InterPro" id="IPR015330">
    <property type="entry name" value="DNA_primase/pol_bifunc_N"/>
</dbReference>
<dbReference type="Pfam" id="PF08706">
    <property type="entry name" value="D5_N"/>
    <property type="match status" value="1"/>
</dbReference>
<gene>
    <name evidence="5" type="ORF">HNR00_004769</name>
</gene>
<dbReference type="RefSeq" id="WP_183573612.1">
    <property type="nucleotide sequence ID" value="NZ_JACHOP010000032.1"/>
</dbReference>
<reference evidence="5 6" key="1">
    <citation type="submission" date="2020-08" db="EMBL/GenBank/DDBJ databases">
        <title>Genomic Encyclopedia of Type Strains, Phase IV (KMG-IV): sequencing the most valuable type-strain genomes for metagenomic binning, comparative biology and taxonomic classification.</title>
        <authorList>
            <person name="Goeker M."/>
        </authorList>
    </citation>
    <scope>NUCLEOTIDE SEQUENCE [LARGE SCALE GENOMIC DNA]</scope>
    <source>
        <strain evidence="5 6">DSM 2163</strain>
    </source>
</reference>
<proteinExistence type="predicted"/>
<organism evidence="5 6">
    <name type="scientific">Methylorubrum rhodinum</name>
    <dbReference type="NCBI Taxonomy" id="29428"/>
    <lineage>
        <taxon>Bacteria</taxon>
        <taxon>Pseudomonadati</taxon>
        <taxon>Pseudomonadota</taxon>
        <taxon>Alphaproteobacteria</taxon>
        <taxon>Hyphomicrobiales</taxon>
        <taxon>Methylobacteriaceae</taxon>
        <taxon>Methylorubrum</taxon>
    </lineage>
</organism>
<keyword evidence="2" id="KW-0378">Hydrolase</keyword>
<accession>A0A840ZPJ9</accession>
<dbReference type="SMART" id="SM00943">
    <property type="entry name" value="Prim-Pol"/>
    <property type="match status" value="1"/>
</dbReference>
<protein>
    <submittedName>
        <fullName evidence="5">Putative DNA primase/helicase</fullName>
    </submittedName>
</protein>
<dbReference type="InterPro" id="IPR014818">
    <property type="entry name" value="Phage/plasmid_primase_P4_C"/>
</dbReference>
<dbReference type="EMBL" id="JACHOP010000032">
    <property type="protein sequence ID" value="MBB5760029.1"/>
    <property type="molecule type" value="Genomic_DNA"/>
</dbReference>
<dbReference type="SUPFAM" id="SSF52540">
    <property type="entry name" value="P-loop containing nucleoside triphosphate hydrolases"/>
    <property type="match status" value="1"/>
</dbReference>
<dbReference type="NCBIfam" id="TIGR01613">
    <property type="entry name" value="primase_Cterm"/>
    <property type="match status" value="1"/>
</dbReference>
<keyword evidence="5" id="KW-0347">Helicase</keyword>
<dbReference type="PANTHER" id="PTHR35372:SF2">
    <property type="entry name" value="SF3 HELICASE DOMAIN-CONTAINING PROTEIN"/>
    <property type="match status" value="1"/>
</dbReference>
<dbReference type="SMART" id="SM00885">
    <property type="entry name" value="D5_N"/>
    <property type="match status" value="1"/>
</dbReference>
<dbReference type="Pfam" id="PF09250">
    <property type="entry name" value="Prim-Pol"/>
    <property type="match status" value="1"/>
</dbReference>
<dbReference type="InterPro" id="IPR014015">
    <property type="entry name" value="Helicase_SF3_DNA-vir"/>
</dbReference>
<keyword evidence="1" id="KW-0547">Nucleotide-binding</keyword>
<dbReference type="InterPro" id="IPR027417">
    <property type="entry name" value="P-loop_NTPase"/>
</dbReference>
<evidence type="ECO:0000256" key="3">
    <source>
        <dbReference type="ARBA" id="ARBA00022840"/>
    </source>
</evidence>
<evidence type="ECO:0000256" key="1">
    <source>
        <dbReference type="ARBA" id="ARBA00022741"/>
    </source>
</evidence>
<name>A0A840ZPJ9_9HYPH</name>
<evidence type="ECO:0000256" key="2">
    <source>
        <dbReference type="ARBA" id="ARBA00022801"/>
    </source>
</evidence>
<dbReference type="GO" id="GO:0016787">
    <property type="term" value="F:hydrolase activity"/>
    <property type="evidence" value="ECO:0007669"/>
    <property type="project" value="UniProtKB-KW"/>
</dbReference>
<dbReference type="GO" id="GO:0004386">
    <property type="term" value="F:helicase activity"/>
    <property type="evidence" value="ECO:0007669"/>
    <property type="project" value="UniProtKB-KW"/>
</dbReference>
<dbReference type="SUPFAM" id="SSF56747">
    <property type="entry name" value="Prim-pol domain"/>
    <property type="match status" value="1"/>
</dbReference>
<evidence type="ECO:0000313" key="6">
    <source>
        <dbReference type="Proteomes" id="UP000583454"/>
    </source>
</evidence>
<keyword evidence="6" id="KW-1185">Reference proteome</keyword>
<evidence type="ECO:0000259" key="4">
    <source>
        <dbReference type="PROSITE" id="PS51206"/>
    </source>
</evidence>
<dbReference type="InterPro" id="IPR045455">
    <property type="entry name" value="NrS-1_pol-like_helicase"/>
</dbReference>
<dbReference type="Gene3D" id="3.40.50.300">
    <property type="entry name" value="P-loop containing nucleotide triphosphate hydrolases"/>
    <property type="match status" value="1"/>
</dbReference>
<dbReference type="PANTHER" id="PTHR35372">
    <property type="entry name" value="ATP BINDING PROTEIN-RELATED"/>
    <property type="match status" value="1"/>
</dbReference>
<dbReference type="Pfam" id="PF19263">
    <property type="entry name" value="DUF5906"/>
    <property type="match status" value="1"/>
</dbReference>
<dbReference type="PROSITE" id="PS51206">
    <property type="entry name" value="SF3_HELICASE_1"/>
    <property type="match status" value="1"/>
</dbReference>
<dbReference type="InterPro" id="IPR006500">
    <property type="entry name" value="Helicase_put_C_phage/plasmid"/>
</dbReference>
<dbReference type="InterPro" id="IPR051620">
    <property type="entry name" value="ORF904-like_C"/>
</dbReference>
<dbReference type="GO" id="GO:0005524">
    <property type="term" value="F:ATP binding"/>
    <property type="evidence" value="ECO:0007669"/>
    <property type="project" value="UniProtKB-KW"/>
</dbReference>
<sequence>MRANRSQPAGGLPQAAAGAMRWLRRGKPVLPLRHRSKEPAVVGGLHAASDKRMVLRTHAAEHPHANYGLLTGRVSDLLVLDVDGPAGEASLRALERTHRRLPKTIEVRTARGRHIYLALDGRAARSSVGRLGSGLDVRADGSYVVAAGSLHPSGHRYAYVSGRGLDDLAAPTPAPAWLVAVINQRPTSATNAAAAPAATDAEPSSQRSAAYAAAAVTGELGRLRQARPGHRNAALNTAAYKIGRLGGGGGLDVGAARAQLIEAGRAIGLAPDEVARTVESGLGAGLVQPRRIPRAEADGGGQSMSDTAPSAADPLAAALAALGETDADNADRFARRHRDAVAYVPGRGVLAYDAGVWRPGGDTLALRLAEETARAIAAEAAHLNGSGDKTRREAWVRHSLSKPALERMVGLAKGRLEVPGEAFDAQPWLLCVANGTLDLRTGQLRPHDPADRLTRRAAVAHDPKATCPLFRQFLHDSLGGDREAIAFVQRAVGMSLTGDVSGQVLFYLKGCGRSGKSTLANLLRELLGGYACHTGVETFTVKRHEPIPADLARLDGMRLVTAGEINHIQQFDEARVKGMTGGDPITARHLYGQPFEYRPQFTLWLYANEFPKVRATDEAFWRRIRVIPFDVAVPEGRIDRELPAKLRAEGPGILNWALAGCRAWQREGLEPPRAVREATAQWRHGADHVRRWLRERTGTAAGARTPAAALHADFRTWCEEAGEKVLGMAGLKARLLELGHRSEKTRQGNFWVGLRLRD</sequence>
<feature type="domain" description="SF3 helicase" evidence="4">
    <location>
        <begin position="483"/>
        <end position="642"/>
    </location>
</feature>
<comment type="caution">
    <text evidence="5">The sequence shown here is derived from an EMBL/GenBank/DDBJ whole genome shotgun (WGS) entry which is preliminary data.</text>
</comment>
<keyword evidence="3" id="KW-0067">ATP-binding</keyword>